<keyword evidence="4 6" id="KW-0472">Membrane</keyword>
<dbReference type="Pfam" id="PF01825">
    <property type="entry name" value="GPS"/>
    <property type="match status" value="1"/>
</dbReference>
<dbReference type="Proteomes" id="UP000011080">
    <property type="component" value="Unassembled WGS sequence"/>
</dbReference>
<sequence>GPVAPGEVVETADEVCKFPGQRLSWWQAQESCEQQLGHLVLPPPDELLAAQLPDPIWVGQREAPLQRPPQRRARSTAALMFSERSADRAARLRTPLPALGALTACAHVQWDATSSDPAALFSLAVPTLANALQLRAFAEPGGAVHAALVGRVWPRLRRCGCGFSVPVRPAPPPAARPRPPLAPSTTSCLPYPPLPTGPHPRSHVLVPPQACKCLQGPNGLWVMESMGSQEAALTPLPPWPVPSEECPTWDPAPHTEGSLLCLQPLPFLCCYRTEKYRRLQDAQSWPGQDLISRVNALANAIVLLPDPLSEAHGDLSLTEAASFLRILEGVLAKEAAPLGPAALLAVLHFLKRVAALGTWEPEPTTGPWEQLGQAVMSVASLVLEEPLAGVWLSVSEVAGGPMALVASVQRLAPLLHSLSSERPRMHLQHRHAGLSGVTVIHSWFSSSVFQHTLGAPGQEPQAPDSSEETSRMQRFLSTQVGSAIISSEVWDETGEANTAVTFHLQHQAQPISRALCPLLTPSPDSGGSWATTGCSVTAMYQGSTACFCNHSTNFAVLLQVYDVQRGPEEESLLRTLSFVGCGVSFCALSTTFLLFLAAGVPRSERATVHKNLTFSLASAEGFLMASEWAKANKVACLAVTAVMHLLFLVAFFWMLVEGLLLWSKVVAVSMRPGPRMPLYYATGWGVPVAIVAISLAMSPRDYVATGHCWLNVHTDAIWAFVGPVLFVLTANTCILVRVVIVTVSSARRRARMLSPQPCMQQQLRIQMWATVKPVLVLLPVLGLTWLVGVLVHLSPAWAYAAVGLNSLQVP</sequence>
<feature type="transmembrane region" description="Helical" evidence="6">
    <location>
        <begin position="677"/>
        <end position="697"/>
    </location>
</feature>
<feature type="non-terminal residue" evidence="9">
    <location>
        <position position="810"/>
    </location>
</feature>
<dbReference type="SMART" id="SM00303">
    <property type="entry name" value="GPS"/>
    <property type="match status" value="1"/>
</dbReference>
<feature type="transmembrane region" description="Helical" evidence="6">
    <location>
        <begin position="717"/>
        <end position="743"/>
    </location>
</feature>
<feature type="transmembrane region" description="Helical" evidence="6">
    <location>
        <begin position="635"/>
        <end position="656"/>
    </location>
</feature>
<dbReference type="FunFam" id="1.20.1070.10:FF:000252">
    <property type="entry name" value="Adhesion G protein-coupled receptor D2"/>
    <property type="match status" value="1"/>
</dbReference>
<reference evidence="9 10" key="1">
    <citation type="journal article" date="2012" name="Nat. Genet.">
        <title>The yak genome and adaptation to life at high altitude.</title>
        <authorList>
            <person name="Qiu Q."/>
            <person name="Zhang G."/>
            <person name="Ma T."/>
            <person name="Qian W."/>
            <person name="Wang J."/>
            <person name="Ye Z."/>
            <person name="Cao C."/>
            <person name="Hu Q."/>
            <person name="Kim J."/>
            <person name="Larkin D.M."/>
            <person name="Auvil L."/>
            <person name="Capitanu B."/>
            <person name="Ma J."/>
            <person name="Lewin H.A."/>
            <person name="Qian X."/>
            <person name="Lang Y."/>
            <person name="Zhou R."/>
            <person name="Wang L."/>
            <person name="Wang K."/>
            <person name="Xia J."/>
            <person name="Liao S."/>
            <person name="Pan S."/>
            <person name="Lu X."/>
            <person name="Hou H."/>
            <person name="Wang Y."/>
            <person name="Zang X."/>
            <person name="Yin Y."/>
            <person name="Ma H."/>
            <person name="Zhang J."/>
            <person name="Wang Z."/>
            <person name="Zhang Y."/>
            <person name="Zhang D."/>
            <person name="Yonezawa T."/>
            <person name="Hasegawa M."/>
            <person name="Zhong Y."/>
            <person name="Liu W."/>
            <person name="Zhang Y."/>
            <person name="Huang Z."/>
            <person name="Zhang S."/>
            <person name="Long R."/>
            <person name="Yang H."/>
            <person name="Wang J."/>
            <person name="Lenstra J.A."/>
            <person name="Cooper D.N."/>
            <person name="Wu Y."/>
            <person name="Wang J."/>
            <person name="Shi P."/>
            <person name="Wang J."/>
            <person name="Liu J."/>
        </authorList>
    </citation>
    <scope>NUCLEOTIDE SEQUENCE [LARGE SCALE GENOMIC DNA]</scope>
    <source>
        <strain evidence="10">yakQH1</strain>
    </source>
</reference>
<evidence type="ECO:0000259" key="8">
    <source>
        <dbReference type="PROSITE" id="PS50261"/>
    </source>
</evidence>
<dbReference type="GO" id="GO:0007189">
    <property type="term" value="P:adenylate cyclase-activating G protein-coupled receptor signaling pathway"/>
    <property type="evidence" value="ECO:0007669"/>
    <property type="project" value="TreeGrafter"/>
</dbReference>
<comment type="subcellular location">
    <subcellularLocation>
        <location evidence="1">Membrane</location>
        <topology evidence="1">Multi-pass membrane protein</topology>
    </subcellularLocation>
</comment>
<evidence type="ECO:0000256" key="2">
    <source>
        <dbReference type="ARBA" id="ARBA00022692"/>
    </source>
</evidence>
<dbReference type="PROSITE" id="PS50261">
    <property type="entry name" value="G_PROTEIN_RECEP_F2_4"/>
    <property type="match status" value="1"/>
</dbReference>
<protein>
    <submittedName>
        <fullName evidence="9">Putative G-protein coupled receptor 144</fullName>
    </submittedName>
</protein>
<dbReference type="EMBL" id="JH880862">
    <property type="protein sequence ID" value="ELR58302.1"/>
    <property type="molecule type" value="Genomic_DNA"/>
</dbReference>
<dbReference type="InterPro" id="IPR046338">
    <property type="entry name" value="GAIN_dom_sf"/>
</dbReference>
<dbReference type="GO" id="GO:0007166">
    <property type="term" value="P:cell surface receptor signaling pathway"/>
    <property type="evidence" value="ECO:0007669"/>
    <property type="project" value="InterPro"/>
</dbReference>
<evidence type="ECO:0000256" key="1">
    <source>
        <dbReference type="ARBA" id="ARBA00004141"/>
    </source>
</evidence>
<evidence type="ECO:0000259" key="7">
    <source>
        <dbReference type="PROSITE" id="PS50221"/>
    </source>
</evidence>
<dbReference type="PANTHER" id="PTHR12011:SF58">
    <property type="entry name" value="ADHESION G-PROTEIN COUPLED RECEPTOR D2"/>
    <property type="match status" value="1"/>
</dbReference>
<keyword evidence="5" id="KW-1015">Disulfide bond</keyword>
<feature type="domain" description="GAIN-B" evidence="7">
    <location>
        <begin position="402"/>
        <end position="564"/>
    </location>
</feature>
<keyword evidence="9" id="KW-0675">Receptor</keyword>
<feature type="transmembrane region" description="Helical" evidence="6">
    <location>
        <begin position="774"/>
        <end position="800"/>
    </location>
</feature>
<dbReference type="AlphaFoldDB" id="L8IT23"/>
<accession>L8IT23</accession>
<dbReference type="InterPro" id="IPR000832">
    <property type="entry name" value="GPCR_2_secretin-like"/>
</dbReference>
<dbReference type="InterPro" id="IPR057244">
    <property type="entry name" value="GAIN_B"/>
</dbReference>
<dbReference type="Gene3D" id="1.20.1070.10">
    <property type="entry name" value="Rhodopsin 7-helix transmembrane proteins"/>
    <property type="match status" value="1"/>
</dbReference>
<keyword evidence="3 6" id="KW-1133">Transmembrane helix</keyword>
<dbReference type="PROSITE" id="PS50221">
    <property type="entry name" value="GAIN_B"/>
    <property type="match status" value="1"/>
</dbReference>
<proteinExistence type="predicted"/>
<evidence type="ECO:0000256" key="3">
    <source>
        <dbReference type="ARBA" id="ARBA00022989"/>
    </source>
</evidence>
<dbReference type="GO" id="GO:0004930">
    <property type="term" value="F:G protein-coupled receptor activity"/>
    <property type="evidence" value="ECO:0007669"/>
    <property type="project" value="InterPro"/>
</dbReference>
<feature type="transmembrane region" description="Helical" evidence="6">
    <location>
        <begin position="612"/>
        <end position="629"/>
    </location>
</feature>
<dbReference type="Gene3D" id="2.60.220.50">
    <property type="match status" value="1"/>
</dbReference>
<dbReference type="Pfam" id="PF00002">
    <property type="entry name" value="7tm_2"/>
    <property type="match status" value="1"/>
</dbReference>
<dbReference type="PANTHER" id="PTHR12011">
    <property type="entry name" value="ADHESION G-PROTEIN COUPLED RECEPTOR"/>
    <property type="match status" value="1"/>
</dbReference>
<feature type="non-terminal residue" evidence="9">
    <location>
        <position position="1"/>
    </location>
</feature>
<organism evidence="9 10">
    <name type="scientific">Bos mutus</name>
    <name type="common">wild yak</name>
    <dbReference type="NCBI Taxonomy" id="72004"/>
    <lineage>
        <taxon>Eukaryota</taxon>
        <taxon>Metazoa</taxon>
        <taxon>Chordata</taxon>
        <taxon>Craniata</taxon>
        <taxon>Vertebrata</taxon>
        <taxon>Euteleostomi</taxon>
        <taxon>Mammalia</taxon>
        <taxon>Eutheria</taxon>
        <taxon>Laurasiatheria</taxon>
        <taxon>Artiodactyla</taxon>
        <taxon>Ruminantia</taxon>
        <taxon>Pecora</taxon>
        <taxon>Bovidae</taxon>
        <taxon>Bovinae</taxon>
        <taxon>Bos</taxon>
    </lineage>
</organism>
<evidence type="ECO:0000256" key="6">
    <source>
        <dbReference type="SAM" id="Phobius"/>
    </source>
</evidence>
<gene>
    <name evidence="9" type="ORF">M91_20635</name>
</gene>
<name>L8IT23_9CETA</name>
<dbReference type="PRINTS" id="PR00249">
    <property type="entry name" value="GPCRSECRETIN"/>
</dbReference>
<dbReference type="InterPro" id="IPR017981">
    <property type="entry name" value="GPCR_2-like_7TM"/>
</dbReference>
<feature type="transmembrane region" description="Helical" evidence="6">
    <location>
        <begin position="576"/>
        <end position="600"/>
    </location>
</feature>
<keyword evidence="2 6" id="KW-0812">Transmembrane</keyword>
<evidence type="ECO:0000313" key="9">
    <source>
        <dbReference type="EMBL" id="ELR58302.1"/>
    </source>
</evidence>
<dbReference type="GO" id="GO:0005886">
    <property type="term" value="C:plasma membrane"/>
    <property type="evidence" value="ECO:0007669"/>
    <property type="project" value="TreeGrafter"/>
</dbReference>
<dbReference type="FunFam" id="2.60.220.50:FF:000034">
    <property type="entry name" value="Adhesion G protein-coupled receptor D2"/>
    <property type="match status" value="1"/>
</dbReference>
<evidence type="ECO:0000313" key="10">
    <source>
        <dbReference type="Proteomes" id="UP000011080"/>
    </source>
</evidence>
<dbReference type="InterPro" id="IPR000203">
    <property type="entry name" value="GPS"/>
</dbReference>
<evidence type="ECO:0000256" key="5">
    <source>
        <dbReference type="ARBA" id="ARBA00023157"/>
    </source>
</evidence>
<evidence type="ECO:0000256" key="4">
    <source>
        <dbReference type="ARBA" id="ARBA00023136"/>
    </source>
</evidence>
<feature type="domain" description="G-protein coupled receptors family 2 profile 2" evidence="8">
    <location>
        <begin position="573"/>
        <end position="810"/>
    </location>
</feature>